<dbReference type="InterPro" id="IPR013904">
    <property type="entry name" value="RXT2_N"/>
</dbReference>
<evidence type="ECO:0000313" key="3">
    <source>
        <dbReference type="EMBL" id="CDP33703.1"/>
    </source>
</evidence>
<gene>
    <name evidence="3" type="ORF">GNLVRS02_ARAD1A15620g</name>
</gene>
<dbReference type="AlphaFoldDB" id="A0A060SYE8"/>
<dbReference type="PANTHER" id="PTHR28232">
    <property type="entry name" value="TRANSCRIPTIONAL REGULATORY PROTEIN RXT2"/>
    <property type="match status" value="1"/>
</dbReference>
<accession>A0A060SYE8</accession>
<reference evidence="3" key="1">
    <citation type="submission" date="2014-02" db="EMBL/GenBank/DDBJ databases">
        <authorList>
            <person name="Genoscope - CEA"/>
        </authorList>
    </citation>
    <scope>NUCLEOTIDE SEQUENCE</scope>
    <source>
        <strain evidence="3">LS3</strain>
    </source>
</reference>
<evidence type="ECO:0000256" key="1">
    <source>
        <dbReference type="SAM" id="MobiDB-lite"/>
    </source>
</evidence>
<proteinExistence type="predicted"/>
<reference evidence="3" key="2">
    <citation type="submission" date="2014-06" db="EMBL/GenBank/DDBJ databases">
        <title>The complete genome of Blastobotrys (Arxula) adeninivorans LS3 - a yeast of biotechnological interest.</title>
        <authorList>
            <person name="Kunze G."/>
            <person name="Gaillardin C."/>
            <person name="Czernicka M."/>
            <person name="Durrens P."/>
            <person name="Martin T."/>
            <person name="Boer E."/>
            <person name="Gabaldon T."/>
            <person name="Cruz J."/>
            <person name="Talla E."/>
            <person name="Marck C."/>
            <person name="Goffeau A."/>
            <person name="Barbe V."/>
            <person name="Baret P."/>
            <person name="Baronian K."/>
            <person name="Beier S."/>
            <person name="Bleykasten C."/>
            <person name="Bode R."/>
            <person name="Casaregola S."/>
            <person name="Despons L."/>
            <person name="Fairhead C."/>
            <person name="Giersberg M."/>
            <person name="Gierski P."/>
            <person name="Hahnel U."/>
            <person name="Hartmann A."/>
            <person name="Jankowska D."/>
            <person name="Jubin C."/>
            <person name="Jung P."/>
            <person name="Lafontaine I."/>
            <person name="Leh-Louis V."/>
            <person name="Lemaire M."/>
            <person name="Marcet-Houben M."/>
            <person name="Mascher M."/>
            <person name="Morel G."/>
            <person name="Richard G.-F."/>
            <person name="Riechen J."/>
            <person name="Sacerdot C."/>
            <person name="Sarkar A."/>
            <person name="Savel G."/>
            <person name="Schacherer J."/>
            <person name="Sherman D."/>
            <person name="Straub M.-L."/>
            <person name="Stein N."/>
            <person name="Thierry A."/>
            <person name="Trautwein-Schult A."/>
            <person name="Westhof E."/>
            <person name="Worch S."/>
            <person name="Dujon B."/>
            <person name="Souciet J.-L."/>
            <person name="Wincker P."/>
            <person name="Scholz U."/>
            <person name="Neuveglise N."/>
        </authorList>
    </citation>
    <scope>NUCLEOTIDE SEQUENCE</scope>
    <source>
        <strain evidence="3">LS3</strain>
    </source>
</reference>
<dbReference type="GO" id="GO:0033698">
    <property type="term" value="C:Rpd3L complex"/>
    <property type="evidence" value="ECO:0007669"/>
    <property type="project" value="TreeGrafter"/>
</dbReference>
<name>A0A060SYE8_BLAAD</name>
<feature type="region of interest" description="Disordered" evidence="1">
    <location>
        <begin position="79"/>
        <end position="98"/>
    </location>
</feature>
<dbReference type="PANTHER" id="PTHR28232:SF1">
    <property type="entry name" value="TRANSCRIPTIONAL REGULATORY PROTEIN RXT2"/>
    <property type="match status" value="1"/>
</dbReference>
<feature type="region of interest" description="Disordered" evidence="1">
    <location>
        <begin position="287"/>
        <end position="314"/>
    </location>
</feature>
<dbReference type="EMBL" id="HG937691">
    <property type="protein sequence ID" value="CDP33703.1"/>
    <property type="molecule type" value="Genomic_DNA"/>
</dbReference>
<sequence>MVDDETVQEIIRLKRVLQEPDASDSEEEYIGPVYTNRGNKLKRNASQVYRGRLNGPLFDGHGVKIVEYEPGRKRAVVYKKRRVDPKGDGDDDDNDLSDEQDDIYEDIKLGDLLAPISDPAQLPTHPAISHTYKSPVLRTLSNRAMTIITEEHKNVVRFSKMMRLFLGEDPKYILPKSLNLPAYDHVNANGAIVDEAPKEEIDDRPRTRNQSTQEVDPFFALPQYSVDPDFGLSRESADETRQFVQIALQRSEEFIRCMTRVRMGLLRAQRLKDQVYSWCKEMADEDESAEANGNANGNANGTEGNGTLTNETTN</sequence>
<feature type="compositionally biased region" description="Acidic residues" evidence="1">
    <location>
        <begin position="89"/>
        <end position="98"/>
    </location>
</feature>
<protein>
    <submittedName>
        <fullName evidence="3">ARAD1A15620p</fullName>
    </submittedName>
</protein>
<dbReference type="PhylomeDB" id="A0A060SYE8"/>
<dbReference type="InterPro" id="IPR039602">
    <property type="entry name" value="Rxt2"/>
</dbReference>
<dbReference type="Pfam" id="PF08595">
    <property type="entry name" value="RXT2_N"/>
    <property type="match status" value="1"/>
</dbReference>
<dbReference type="GO" id="GO:0005829">
    <property type="term" value="C:cytosol"/>
    <property type="evidence" value="ECO:0007669"/>
    <property type="project" value="TreeGrafter"/>
</dbReference>
<organism evidence="3">
    <name type="scientific">Blastobotrys adeninivorans</name>
    <name type="common">Yeast</name>
    <name type="synonym">Arxula adeninivorans</name>
    <dbReference type="NCBI Taxonomy" id="409370"/>
    <lineage>
        <taxon>Eukaryota</taxon>
        <taxon>Fungi</taxon>
        <taxon>Dikarya</taxon>
        <taxon>Ascomycota</taxon>
        <taxon>Saccharomycotina</taxon>
        <taxon>Dipodascomycetes</taxon>
        <taxon>Dipodascales</taxon>
        <taxon>Trichomonascaceae</taxon>
        <taxon>Blastobotrys</taxon>
    </lineage>
</organism>
<feature type="compositionally biased region" description="Low complexity" evidence="1">
    <location>
        <begin position="290"/>
        <end position="314"/>
    </location>
</feature>
<feature type="domain" description="Transcriptional regulatory protein RXT2 N-terminal" evidence="2">
    <location>
        <begin position="35"/>
        <end position="168"/>
    </location>
</feature>
<evidence type="ECO:0000259" key="2">
    <source>
        <dbReference type="Pfam" id="PF08595"/>
    </source>
</evidence>